<gene>
    <name evidence="2" type="ORF">ENY07_04110</name>
</gene>
<evidence type="ECO:0000256" key="1">
    <source>
        <dbReference type="SAM" id="MobiDB-lite"/>
    </source>
</evidence>
<organism evidence="2">
    <name type="scientific">Acidicaldus sp</name>
    <dbReference type="NCBI Taxonomy" id="1872105"/>
    <lineage>
        <taxon>Bacteria</taxon>
        <taxon>Pseudomonadati</taxon>
        <taxon>Pseudomonadota</taxon>
        <taxon>Alphaproteobacteria</taxon>
        <taxon>Acetobacterales</taxon>
        <taxon>Acetobacteraceae</taxon>
        <taxon>Acidicaldus</taxon>
    </lineage>
</organism>
<accession>A0A8J4M575</accession>
<dbReference type="EMBL" id="DTQM01000079">
    <property type="protein sequence ID" value="HGC42397.1"/>
    <property type="molecule type" value="Genomic_DNA"/>
</dbReference>
<sequence>MIGSLPHHILSHAHAWTPPSGTGNADIFAALQKRLNAAPGTADATAANASAAAALGATPGAFGAAMSAAGSATGSGSGSAAAPAPSAVGGDPSSDGLSDASPLALAGPLLGRHQSTENATTGTGASATNASTLSNAHQAYRAAAHGLH</sequence>
<comment type="caution">
    <text evidence="2">The sequence shown here is derived from an EMBL/GenBank/DDBJ whole genome shotgun (WGS) entry which is preliminary data.</text>
</comment>
<reference evidence="2" key="1">
    <citation type="journal article" date="2020" name="mSystems">
        <title>Genome- and Community-Level Interaction Insights into Carbon Utilization and Element Cycling Functions of Hydrothermarchaeota in Hydrothermal Sediment.</title>
        <authorList>
            <person name="Zhou Z."/>
            <person name="Liu Y."/>
            <person name="Xu W."/>
            <person name="Pan J."/>
            <person name="Luo Z.H."/>
            <person name="Li M."/>
        </authorList>
    </citation>
    <scope>NUCLEOTIDE SEQUENCE</scope>
    <source>
        <strain evidence="2">SpSt-997</strain>
    </source>
</reference>
<protein>
    <submittedName>
        <fullName evidence="2">Uncharacterized protein</fullName>
    </submittedName>
</protein>
<dbReference type="AlphaFoldDB" id="A0A8J4M575"/>
<feature type="region of interest" description="Disordered" evidence="1">
    <location>
        <begin position="66"/>
        <end position="104"/>
    </location>
</feature>
<proteinExistence type="predicted"/>
<name>A0A8J4M575_9PROT</name>
<evidence type="ECO:0000313" key="2">
    <source>
        <dbReference type="EMBL" id="HGC42397.1"/>
    </source>
</evidence>